<dbReference type="Proteomes" id="UP000784294">
    <property type="component" value="Unassembled WGS sequence"/>
</dbReference>
<gene>
    <name evidence="1" type="ORF">PXEA_LOCUS26148</name>
</gene>
<comment type="caution">
    <text evidence="1">The sequence shown here is derived from an EMBL/GenBank/DDBJ whole genome shotgun (WGS) entry which is preliminary data.</text>
</comment>
<protein>
    <submittedName>
        <fullName evidence="1">Uncharacterized protein</fullName>
    </submittedName>
</protein>
<evidence type="ECO:0000313" key="2">
    <source>
        <dbReference type="Proteomes" id="UP000784294"/>
    </source>
</evidence>
<name>A0A3S5CMC5_9PLAT</name>
<organism evidence="1 2">
    <name type="scientific">Protopolystoma xenopodis</name>
    <dbReference type="NCBI Taxonomy" id="117903"/>
    <lineage>
        <taxon>Eukaryota</taxon>
        <taxon>Metazoa</taxon>
        <taxon>Spiralia</taxon>
        <taxon>Lophotrochozoa</taxon>
        <taxon>Platyhelminthes</taxon>
        <taxon>Monogenea</taxon>
        <taxon>Polyopisthocotylea</taxon>
        <taxon>Polystomatidea</taxon>
        <taxon>Polystomatidae</taxon>
        <taxon>Protopolystoma</taxon>
    </lineage>
</organism>
<reference evidence="1" key="1">
    <citation type="submission" date="2018-11" db="EMBL/GenBank/DDBJ databases">
        <authorList>
            <consortium name="Pathogen Informatics"/>
        </authorList>
    </citation>
    <scope>NUCLEOTIDE SEQUENCE</scope>
</reference>
<evidence type="ECO:0000313" key="1">
    <source>
        <dbReference type="EMBL" id="VEL32708.1"/>
    </source>
</evidence>
<accession>A0A3S5CMC5</accession>
<proteinExistence type="predicted"/>
<dbReference type="EMBL" id="CAAALY010244536">
    <property type="protein sequence ID" value="VEL32708.1"/>
    <property type="molecule type" value="Genomic_DNA"/>
</dbReference>
<sequence>MTWTLELRGEGPKWGPDTDFCRDCAIIFGQSARIEKEGAFNQKGREGYHNFGRSYNVDEAGAHDYVRGRIEKSVCVPARFLPLSPDRASADQRPTFSATCLRPETLLQPLQPISPKSYPILSTHPLLETGLVQPHTTPRQWHMSTFKYVCMPMPACTHLHDSVPNRHGEETGHGCDNWILATDQKGRLRCDRRGGWLLSSTNCTYACPRHRHHLPSTNLRPARVCWHGASRRAGCPADMTTPSDTAACRRLIWCSEWRNQFKLRPRSCTFHVLKSPLFYIALFCGHYD</sequence>
<keyword evidence="2" id="KW-1185">Reference proteome</keyword>
<dbReference type="AlphaFoldDB" id="A0A3S5CMC5"/>